<evidence type="ECO:0000256" key="2">
    <source>
        <dbReference type="ARBA" id="ARBA00022840"/>
    </source>
</evidence>
<dbReference type="InterPro" id="IPR017998">
    <property type="entry name" value="Chaperone_TCP-1"/>
</dbReference>
<evidence type="ECO:0000313" key="5">
    <source>
        <dbReference type="EMBL" id="CAL0306118.1"/>
    </source>
</evidence>
<organism evidence="5 6">
    <name type="scientific">Lupinus luteus</name>
    <name type="common">European yellow lupine</name>
    <dbReference type="NCBI Taxonomy" id="3873"/>
    <lineage>
        <taxon>Eukaryota</taxon>
        <taxon>Viridiplantae</taxon>
        <taxon>Streptophyta</taxon>
        <taxon>Embryophyta</taxon>
        <taxon>Tracheophyta</taxon>
        <taxon>Spermatophyta</taxon>
        <taxon>Magnoliopsida</taxon>
        <taxon>eudicotyledons</taxon>
        <taxon>Gunneridae</taxon>
        <taxon>Pentapetalae</taxon>
        <taxon>rosids</taxon>
        <taxon>fabids</taxon>
        <taxon>Fabales</taxon>
        <taxon>Fabaceae</taxon>
        <taxon>Papilionoideae</taxon>
        <taxon>50 kb inversion clade</taxon>
        <taxon>genistoids sensu lato</taxon>
        <taxon>core genistoids</taxon>
        <taxon>Genisteae</taxon>
        <taxon>Lupinus</taxon>
    </lineage>
</organism>
<keyword evidence="1 4" id="KW-0547">Nucleotide-binding</keyword>
<dbReference type="Gene3D" id="1.10.560.10">
    <property type="entry name" value="GroEL-like equatorial domain"/>
    <property type="match status" value="1"/>
</dbReference>
<dbReference type="SUPFAM" id="SSF48592">
    <property type="entry name" value="GroEL equatorial domain-like"/>
    <property type="match status" value="1"/>
</dbReference>
<dbReference type="InterPro" id="IPR027413">
    <property type="entry name" value="GROEL-like_equatorial_sf"/>
</dbReference>
<evidence type="ECO:0000256" key="3">
    <source>
        <dbReference type="ARBA" id="ARBA00023186"/>
    </source>
</evidence>
<dbReference type="AlphaFoldDB" id="A0AAV1WA74"/>
<dbReference type="EMBL" id="CAXHTB010000005">
    <property type="protein sequence ID" value="CAL0306118.1"/>
    <property type="molecule type" value="Genomic_DNA"/>
</dbReference>
<evidence type="ECO:0000256" key="4">
    <source>
        <dbReference type="RuleBase" id="RU004187"/>
    </source>
</evidence>
<gene>
    <name evidence="5" type="ORF">LLUT_LOCUS7178</name>
</gene>
<comment type="caution">
    <text evidence="5">The sequence shown here is derived from an EMBL/GenBank/DDBJ whole genome shotgun (WGS) entry which is preliminary data.</text>
</comment>
<comment type="similarity">
    <text evidence="4">Belongs to the TCP-1 chaperonin family.</text>
</comment>
<dbReference type="GO" id="GO:0005524">
    <property type="term" value="F:ATP binding"/>
    <property type="evidence" value="ECO:0007669"/>
    <property type="project" value="UniProtKB-KW"/>
</dbReference>
<keyword evidence="2 4" id="KW-0067">ATP-binding</keyword>
<keyword evidence="6" id="KW-1185">Reference proteome</keyword>
<dbReference type="Proteomes" id="UP001497480">
    <property type="component" value="Unassembled WGS sequence"/>
</dbReference>
<reference evidence="5 6" key="1">
    <citation type="submission" date="2024-03" db="EMBL/GenBank/DDBJ databases">
        <authorList>
            <person name="Martinez-Hernandez J."/>
        </authorList>
    </citation>
    <scope>NUCLEOTIDE SEQUENCE [LARGE SCALE GENOMIC DNA]</scope>
</reference>
<evidence type="ECO:0000256" key="1">
    <source>
        <dbReference type="ARBA" id="ARBA00022741"/>
    </source>
</evidence>
<accession>A0AAV1WA74</accession>
<protein>
    <submittedName>
        <fullName evidence="5">Uncharacterized protein</fullName>
    </submittedName>
</protein>
<dbReference type="PANTHER" id="PTHR11353">
    <property type="entry name" value="CHAPERONIN"/>
    <property type="match status" value="1"/>
</dbReference>
<keyword evidence="3 4" id="KW-0143">Chaperone</keyword>
<name>A0AAV1WA74_LUPLU</name>
<dbReference type="InterPro" id="IPR002423">
    <property type="entry name" value="Cpn60/GroEL/TCP-1"/>
</dbReference>
<dbReference type="PRINTS" id="PR00304">
    <property type="entry name" value="TCOMPLEXTCP1"/>
</dbReference>
<evidence type="ECO:0000313" key="6">
    <source>
        <dbReference type="Proteomes" id="UP001497480"/>
    </source>
</evidence>
<dbReference type="Pfam" id="PF00118">
    <property type="entry name" value="Cpn60_TCP1"/>
    <property type="match status" value="1"/>
</dbReference>
<proteinExistence type="inferred from homology"/>
<sequence>MNQSLRARDKSMVYSRRRAIHHNHNNMVTIDILNYNLKYQLRQSATKFIANTVRPSLDPKGMEKMISISYGDVIITHDGAIILKNMQLLQPTTKILVDISKS</sequence>
<dbReference type="GO" id="GO:0140662">
    <property type="term" value="F:ATP-dependent protein folding chaperone"/>
    <property type="evidence" value="ECO:0007669"/>
    <property type="project" value="InterPro"/>
</dbReference>